<evidence type="ECO:0000313" key="2">
    <source>
        <dbReference type="Proteomes" id="UP001341840"/>
    </source>
</evidence>
<evidence type="ECO:0000313" key="1">
    <source>
        <dbReference type="EMBL" id="MED6222189.1"/>
    </source>
</evidence>
<accession>A0ABU6ZJS6</accession>
<reference evidence="1 2" key="1">
    <citation type="journal article" date="2023" name="Plants (Basel)">
        <title>Bridging the Gap: Combining Genomics and Transcriptomics Approaches to Understand Stylosanthes scabra, an Orphan Legume from the Brazilian Caatinga.</title>
        <authorList>
            <person name="Ferreira-Neto J.R.C."/>
            <person name="da Silva M.D."/>
            <person name="Binneck E."/>
            <person name="de Melo N.F."/>
            <person name="da Silva R.H."/>
            <person name="de Melo A.L.T.M."/>
            <person name="Pandolfi V."/>
            <person name="Bustamante F.O."/>
            <person name="Brasileiro-Vidal A.C."/>
            <person name="Benko-Iseppon A.M."/>
        </authorList>
    </citation>
    <scope>NUCLEOTIDE SEQUENCE [LARGE SCALE GENOMIC DNA]</scope>
    <source>
        <tissue evidence="1">Leaves</tissue>
    </source>
</reference>
<dbReference type="Proteomes" id="UP001341840">
    <property type="component" value="Unassembled WGS sequence"/>
</dbReference>
<keyword evidence="2" id="KW-1185">Reference proteome</keyword>
<organism evidence="1 2">
    <name type="scientific">Stylosanthes scabra</name>
    <dbReference type="NCBI Taxonomy" id="79078"/>
    <lineage>
        <taxon>Eukaryota</taxon>
        <taxon>Viridiplantae</taxon>
        <taxon>Streptophyta</taxon>
        <taxon>Embryophyta</taxon>
        <taxon>Tracheophyta</taxon>
        <taxon>Spermatophyta</taxon>
        <taxon>Magnoliopsida</taxon>
        <taxon>eudicotyledons</taxon>
        <taxon>Gunneridae</taxon>
        <taxon>Pentapetalae</taxon>
        <taxon>rosids</taxon>
        <taxon>fabids</taxon>
        <taxon>Fabales</taxon>
        <taxon>Fabaceae</taxon>
        <taxon>Papilionoideae</taxon>
        <taxon>50 kb inversion clade</taxon>
        <taxon>dalbergioids sensu lato</taxon>
        <taxon>Dalbergieae</taxon>
        <taxon>Pterocarpus clade</taxon>
        <taxon>Stylosanthes</taxon>
    </lineage>
</organism>
<sequence length="115" mass="12575">MPFSLATGTFTPPRPLHGASARLALTRHEARWDWPDSAEATKSFGATAPSSWRARTSHASARWLWRVRSPALGAFERYSGRVARSYAPDVAPARAHFQAFGPPIFLARPRSSSGA</sequence>
<dbReference type="EMBL" id="JASCZI010272429">
    <property type="protein sequence ID" value="MED6222189.1"/>
    <property type="molecule type" value="Genomic_DNA"/>
</dbReference>
<gene>
    <name evidence="1" type="ORF">PIB30_061959</name>
</gene>
<comment type="caution">
    <text evidence="1">The sequence shown here is derived from an EMBL/GenBank/DDBJ whole genome shotgun (WGS) entry which is preliminary data.</text>
</comment>
<name>A0ABU6ZJS6_9FABA</name>
<proteinExistence type="predicted"/>
<protein>
    <submittedName>
        <fullName evidence="1">Uncharacterized protein</fullName>
    </submittedName>
</protein>